<feature type="region of interest" description="Disordered" evidence="1">
    <location>
        <begin position="1"/>
        <end position="21"/>
    </location>
</feature>
<feature type="compositionally biased region" description="Basic and acidic residues" evidence="1">
    <location>
        <begin position="1"/>
        <end position="10"/>
    </location>
</feature>
<gene>
    <name evidence="2" type="ORF">PCAMFM013_S028g000079</name>
</gene>
<dbReference type="EMBL" id="HG793161">
    <property type="protein sequence ID" value="CRL28526.1"/>
    <property type="molecule type" value="Genomic_DNA"/>
</dbReference>
<organism evidence="2 3">
    <name type="scientific">Penicillium camemberti (strain FM 013)</name>
    <dbReference type="NCBI Taxonomy" id="1429867"/>
    <lineage>
        <taxon>Eukaryota</taxon>
        <taxon>Fungi</taxon>
        <taxon>Dikarya</taxon>
        <taxon>Ascomycota</taxon>
        <taxon>Pezizomycotina</taxon>
        <taxon>Eurotiomycetes</taxon>
        <taxon>Eurotiomycetidae</taxon>
        <taxon>Eurotiales</taxon>
        <taxon>Aspergillaceae</taxon>
        <taxon>Penicillium</taxon>
    </lineage>
</organism>
<dbReference type="Proteomes" id="UP000053732">
    <property type="component" value="Unassembled WGS sequence"/>
</dbReference>
<evidence type="ECO:0000313" key="3">
    <source>
        <dbReference type="Proteomes" id="UP000053732"/>
    </source>
</evidence>
<accession>A0A0G4PQY3</accession>
<reference evidence="2 3" key="1">
    <citation type="journal article" date="2014" name="Nat. Commun.">
        <title>Multiple recent horizontal transfers of a large genomic region in cheese making fungi.</title>
        <authorList>
            <person name="Cheeseman K."/>
            <person name="Ropars J."/>
            <person name="Renault P."/>
            <person name="Dupont J."/>
            <person name="Gouzy J."/>
            <person name="Branca A."/>
            <person name="Abraham A.L."/>
            <person name="Ceppi M."/>
            <person name="Conseiller E."/>
            <person name="Debuchy R."/>
            <person name="Malagnac F."/>
            <person name="Goarin A."/>
            <person name="Silar P."/>
            <person name="Lacoste S."/>
            <person name="Sallet E."/>
            <person name="Bensimon A."/>
            <person name="Giraud T."/>
            <person name="Brygoo Y."/>
        </authorList>
    </citation>
    <scope>NUCLEOTIDE SEQUENCE [LARGE SCALE GENOMIC DNA]</scope>
    <source>
        <strain evidence="3">FM 013</strain>
    </source>
</reference>
<evidence type="ECO:0000256" key="1">
    <source>
        <dbReference type="SAM" id="MobiDB-lite"/>
    </source>
</evidence>
<protein>
    <submittedName>
        <fullName evidence="2">Str. FM013</fullName>
    </submittedName>
</protein>
<sequence length="80" mass="9047">MRVIDTERVKKPTANPNFSRKGRARGQVYWEETSRALRLVVTNEEDTSMNVAFHWLPPLGKFERKASGKDLTSETGAPVS</sequence>
<keyword evidence="3" id="KW-1185">Reference proteome</keyword>
<proteinExistence type="predicted"/>
<dbReference type="AlphaFoldDB" id="A0A0G4PQY3"/>
<name>A0A0G4PQY3_PENC3</name>
<evidence type="ECO:0000313" key="2">
    <source>
        <dbReference type="EMBL" id="CRL28526.1"/>
    </source>
</evidence>